<dbReference type="GO" id="GO:0006281">
    <property type="term" value="P:DNA repair"/>
    <property type="evidence" value="ECO:0007669"/>
    <property type="project" value="TreeGrafter"/>
</dbReference>
<dbReference type="Proteomes" id="UP000242146">
    <property type="component" value="Unassembled WGS sequence"/>
</dbReference>
<evidence type="ECO:0000313" key="3">
    <source>
        <dbReference type="Proteomes" id="UP000242146"/>
    </source>
</evidence>
<dbReference type="STRING" id="101127.A0A1X2GNC7"/>
<dbReference type="Gene3D" id="1.10.10.1200">
    <property type="entry name" value="MAGE homology domain, winged helix WH1 motif"/>
    <property type="match status" value="1"/>
</dbReference>
<name>A0A1X2GNC7_9FUNG</name>
<proteinExistence type="predicted"/>
<dbReference type="OrthoDB" id="205198at2759"/>
<dbReference type="PROSITE" id="PS50838">
    <property type="entry name" value="MAGE"/>
    <property type="match status" value="1"/>
</dbReference>
<dbReference type="AlphaFoldDB" id="A0A1X2GNC7"/>
<reference evidence="2 3" key="1">
    <citation type="submission" date="2016-07" db="EMBL/GenBank/DDBJ databases">
        <title>Pervasive Adenine N6-methylation of Active Genes in Fungi.</title>
        <authorList>
            <consortium name="DOE Joint Genome Institute"/>
            <person name="Mondo S.J."/>
            <person name="Dannebaum R.O."/>
            <person name="Kuo R.C."/>
            <person name="Labutti K."/>
            <person name="Haridas S."/>
            <person name="Kuo A."/>
            <person name="Salamov A."/>
            <person name="Ahrendt S.R."/>
            <person name="Lipzen A."/>
            <person name="Sullivan W."/>
            <person name="Andreopoulos W.B."/>
            <person name="Clum A."/>
            <person name="Lindquist E."/>
            <person name="Daum C."/>
            <person name="Ramamoorthy G.K."/>
            <person name="Gryganskyi A."/>
            <person name="Culley D."/>
            <person name="Magnuson J.K."/>
            <person name="James T.Y."/>
            <person name="O'Malley M.A."/>
            <person name="Stajich J.E."/>
            <person name="Spatafora J.W."/>
            <person name="Visel A."/>
            <person name="Grigoriev I.V."/>
        </authorList>
    </citation>
    <scope>NUCLEOTIDE SEQUENCE [LARGE SCALE GENOMIC DNA]</scope>
    <source>
        <strain evidence="2 3">NRRL 3301</strain>
    </source>
</reference>
<evidence type="ECO:0000313" key="2">
    <source>
        <dbReference type="EMBL" id="ORX57663.1"/>
    </source>
</evidence>
<gene>
    <name evidence="2" type="ORF">DM01DRAFT_1284187</name>
</gene>
<feature type="domain" description="MAGE" evidence="1">
    <location>
        <begin position="1"/>
        <end position="207"/>
    </location>
</feature>
<keyword evidence="3" id="KW-1185">Reference proteome</keyword>
<dbReference type="SMART" id="SM01373">
    <property type="entry name" value="MAGE"/>
    <property type="match status" value="1"/>
</dbReference>
<dbReference type="Pfam" id="PF01454">
    <property type="entry name" value="MAGE"/>
    <property type="match status" value="1"/>
</dbReference>
<dbReference type="EMBL" id="MCGT01000008">
    <property type="protein sequence ID" value="ORX57663.1"/>
    <property type="molecule type" value="Genomic_DNA"/>
</dbReference>
<feature type="non-terminal residue" evidence="2">
    <location>
        <position position="1"/>
    </location>
</feature>
<dbReference type="InterPro" id="IPR037445">
    <property type="entry name" value="MAGE"/>
</dbReference>
<dbReference type="Gene3D" id="1.10.10.1210">
    <property type="entry name" value="MAGE homology domain, winged helix WH2 motif"/>
    <property type="match status" value="1"/>
</dbReference>
<organism evidence="2 3">
    <name type="scientific">Hesseltinella vesiculosa</name>
    <dbReference type="NCBI Taxonomy" id="101127"/>
    <lineage>
        <taxon>Eukaryota</taxon>
        <taxon>Fungi</taxon>
        <taxon>Fungi incertae sedis</taxon>
        <taxon>Mucoromycota</taxon>
        <taxon>Mucoromycotina</taxon>
        <taxon>Mucoromycetes</taxon>
        <taxon>Mucorales</taxon>
        <taxon>Cunninghamellaceae</taxon>
        <taxon>Hesseltinella</taxon>
    </lineage>
</organism>
<sequence>DRKAKDLVRYALACEQKKTPIRRDDIRKRILQDHPRHFNTVFGRTQKVLQEMLGMKLIELPLREKPGHRAKTSAEATTSHGTAKTYILCNILAGDFDVCSITHETSDKFTMFGVLYIVLALVLVNEQQLSEGDLIRSLTKVGLTKSLTEDELVDMLNMFVKQGYLIRSKQSEHSDGTAQVQSEYQWGPRAKAELTHKGLVNFITSVS</sequence>
<dbReference type="InterPro" id="IPR041898">
    <property type="entry name" value="MAGE_WH1"/>
</dbReference>
<dbReference type="GO" id="GO:0005634">
    <property type="term" value="C:nucleus"/>
    <property type="evidence" value="ECO:0007669"/>
    <property type="project" value="TreeGrafter"/>
</dbReference>
<dbReference type="InterPro" id="IPR002190">
    <property type="entry name" value="MHD_dom"/>
</dbReference>
<dbReference type="PANTHER" id="PTHR11736">
    <property type="entry name" value="MELANOMA-ASSOCIATED ANTIGEN MAGE ANTIGEN"/>
    <property type="match status" value="1"/>
</dbReference>
<dbReference type="InterPro" id="IPR041899">
    <property type="entry name" value="MAGE_WH2"/>
</dbReference>
<accession>A0A1X2GNC7</accession>
<comment type="caution">
    <text evidence="2">The sequence shown here is derived from an EMBL/GenBank/DDBJ whole genome shotgun (WGS) entry which is preliminary data.</text>
</comment>
<protein>
    <submittedName>
        <fullName evidence="2">MAGE protein</fullName>
    </submittedName>
</protein>
<dbReference type="PANTHER" id="PTHR11736:SF14">
    <property type="entry name" value="NSE3 HOMOLOG, SMC5-SMC6 COMPLEX COMPONENT"/>
    <property type="match status" value="1"/>
</dbReference>
<evidence type="ECO:0000259" key="1">
    <source>
        <dbReference type="PROSITE" id="PS50838"/>
    </source>
</evidence>